<feature type="compositionally biased region" description="Basic and acidic residues" evidence="1">
    <location>
        <begin position="22"/>
        <end position="37"/>
    </location>
</feature>
<dbReference type="EnsemblPlants" id="Zm00001eb107300_T001">
    <property type="protein sequence ID" value="Zm00001eb107300_P001"/>
    <property type="gene ID" value="Zm00001eb107300"/>
</dbReference>
<feature type="compositionally biased region" description="Basic and acidic residues" evidence="1">
    <location>
        <begin position="63"/>
        <end position="72"/>
    </location>
</feature>
<evidence type="ECO:0000256" key="1">
    <source>
        <dbReference type="SAM" id="MobiDB-lite"/>
    </source>
</evidence>
<reference evidence="2" key="3">
    <citation type="submission" date="2021-05" db="UniProtKB">
        <authorList>
            <consortium name="EnsemblPlants"/>
        </authorList>
    </citation>
    <scope>IDENTIFICATION</scope>
    <source>
        <strain evidence="2">cv. B73</strain>
    </source>
</reference>
<dbReference type="InParanoid" id="A0A804MS22"/>
<accession>A0A804MS22</accession>
<proteinExistence type="predicted"/>
<organism evidence="2 3">
    <name type="scientific">Zea mays</name>
    <name type="common">Maize</name>
    <dbReference type="NCBI Taxonomy" id="4577"/>
    <lineage>
        <taxon>Eukaryota</taxon>
        <taxon>Viridiplantae</taxon>
        <taxon>Streptophyta</taxon>
        <taxon>Embryophyta</taxon>
        <taxon>Tracheophyta</taxon>
        <taxon>Spermatophyta</taxon>
        <taxon>Magnoliopsida</taxon>
        <taxon>Liliopsida</taxon>
        <taxon>Poales</taxon>
        <taxon>Poaceae</taxon>
        <taxon>PACMAD clade</taxon>
        <taxon>Panicoideae</taxon>
        <taxon>Andropogonodae</taxon>
        <taxon>Andropogoneae</taxon>
        <taxon>Tripsacinae</taxon>
        <taxon>Zea</taxon>
    </lineage>
</organism>
<dbReference type="AlphaFoldDB" id="A0A804MS22"/>
<sequence>MPHLARLASSCLALLGVCERREREEQGNREREREKIKSSPFPLSSFHGELFSQADAGGCGEEGSPRADAKRLRPQDLLDMLEDDTDTAAVGDLASIMRSL</sequence>
<keyword evidence="3" id="KW-1185">Reference proteome</keyword>
<reference evidence="2" key="2">
    <citation type="submission" date="2019-07" db="EMBL/GenBank/DDBJ databases">
        <authorList>
            <person name="Seetharam A."/>
            <person name="Woodhouse M."/>
            <person name="Cannon E."/>
        </authorList>
    </citation>
    <scope>NUCLEOTIDE SEQUENCE [LARGE SCALE GENOMIC DNA]</scope>
    <source>
        <strain evidence="2">cv. B73</strain>
    </source>
</reference>
<protein>
    <submittedName>
        <fullName evidence="2">Uncharacterized protein</fullName>
    </submittedName>
</protein>
<name>A0A804MS22_MAIZE</name>
<evidence type="ECO:0000313" key="3">
    <source>
        <dbReference type="Proteomes" id="UP000007305"/>
    </source>
</evidence>
<reference evidence="3" key="1">
    <citation type="submission" date="2015-12" db="EMBL/GenBank/DDBJ databases">
        <title>Update maize B73 reference genome by single molecule sequencing technologies.</title>
        <authorList>
            <consortium name="Maize Genome Sequencing Project"/>
            <person name="Ware D."/>
        </authorList>
    </citation>
    <scope>NUCLEOTIDE SEQUENCE [LARGE SCALE GENOMIC DNA]</scope>
    <source>
        <strain evidence="3">cv. B73</strain>
    </source>
</reference>
<dbReference type="Gramene" id="Zm00001eb107300_T001">
    <property type="protein sequence ID" value="Zm00001eb107300_P001"/>
    <property type="gene ID" value="Zm00001eb107300"/>
</dbReference>
<dbReference type="Proteomes" id="UP000007305">
    <property type="component" value="Chromosome 2"/>
</dbReference>
<evidence type="ECO:0000313" key="2">
    <source>
        <dbReference type="EnsemblPlants" id="Zm00001eb107300_P001"/>
    </source>
</evidence>
<feature type="region of interest" description="Disordered" evidence="1">
    <location>
        <begin position="22"/>
        <end position="72"/>
    </location>
</feature>